<dbReference type="Gene3D" id="1.10.1410.40">
    <property type="match status" value="1"/>
</dbReference>
<proteinExistence type="predicted"/>
<dbReference type="AlphaFoldDB" id="A0AAN8S6W1"/>
<reference evidence="2 3" key="1">
    <citation type="submission" date="2023-10" db="EMBL/GenBank/DDBJ databases">
        <title>Genomes of two closely related lineages of the louse Polyplax serrata with different host specificities.</title>
        <authorList>
            <person name="Martinu J."/>
            <person name="Tarabai H."/>
            <person name="Stefka J."/>
            <person name="Hypsa V."/>
        </authorList>
    </citation>
    <scope>NUCLEOTIDE SEQUENCE [LARGE SCALE GENOMIC DNA]</scope>
    <source>
        <strain evidence="2">HR10_N</strain>
    </source>
</reference>
<feature type="domain" description="Mab-21-like HhH/H2TH-like" evidence="1">
    <location>
        <begin position="421"/>
        <end position="488"/>
    </location>
</feature>
<sequence>MAPDFRVEGPIVAHGTVNQCAADLPRRTSLICCRYSRLWGMGCGVSRVGLGSHEGWVDIRRSDFKLPVSRLTFTERQLLTLNRKFTHLVECDAATGQGREKQTSYLSVVVERLVQRLVCNIGNLDPRFSSKFLINLEPLKSYNFEPKKNLKYKYMVRLDLISSPAIYPELFEAPLKVVEGNDDEKLPQGYARIRVHGEFLEEWMGFISPAGYLRRDKIQEKFIELLAKASAKPTEPFTPKEVDESMLCGSPGKVVDPVTLHHILQTSSSHRFFFGTAECNEFRFPDPRDFRIAIVEGVPETRLHISFLSPTAQSITTDDDVEISIVLGIGVAGWPSCTNYPFRLPLDHPDVILGYHAAQMGYYLVPKEPHSSSYCDDRASAWEIRTLATEMFLQHHYSPGSVVFRVHKILVYLLEVLRARGVKSINRYILKTQLLFELEEKSNQQQWAPSMISRRVLSIFDRLLGSLKTHNIPSFIFPRKNLLLQQDTLEDDYISDADILETYLRLLCSDGGASEHVDSEWISIKDLMENTMLQKWENVVLSMLPPMSNRSTRMSAVNNSSTSISYTRQQVQYVALLIRLMLKLKNAQTGHEGRLGKLETEKVEQNLETEMTNREDFIYLLQVVFEQAKQKLVSSANSRSLAQRTGRRKMLKKNRILLSYDISTAMLLDDIRRCDEMNFKFQDDVDIVVKMMECLYKAVDADGRVLGLILRPYLNQLFRGSHENCWFLQEWKKKTDLSEMQAMDAFGRLVLSGKIAPYDGIVNAAEKGWIWAETCLRIVQTIKEETEKRLLLGEKINSDESGLRLIFTPEPQKTIRFNVTLMADKDKKKIRAEMVGGDSRYATIRSFQEVLDAGISSDNIEIRKSQIPTGLNITNEKQLPHVILRDGNSFTVASMETRRQGNNRGLGSIVQALISLQKLTVLQEISQYLPEKERTRVLGDIKKLSKEVQRLSVENYRKNSFSPLRNTKSRFSFKKSTKLLNSRKLSQPRRERTAVEKQPLEIYRATNEFSSRQKSVRKERHQKKPEVVEEKSNSTLLGTCRFLRQQHHATVLGTNSLPTISKTGTYKRGPPTLPNSVINTPHYIRISSFDSKVFTEATDF</sequence>
<organism evidence="2 3">
    <name type="scientific">Polyplax serrata</name>
    <name type="common">Common mouse louse</name>
    <dbReference type="NCBI Taxonomy" id="468196"/>
    <lineage>
        <taxon>Eukaryota</taxon>
        <taxon>Metazoa</taxon>
        <taxon>Ecdysozoa</taxon>
        <taxon>Arthropoda</taxon>
        <taxon>Hexapoda</taxon>
        <taxon>Insecta</taxon>
        <taxon>Pterygota</taxon>
        <taxon>Neoptera</taxon>
        <taxon>Paraneoptera</taxon>
        <taxon>Psocodea</taxon>
        <taxon>Troctomorpha</taxon>
        <taxon>Phthiraptera</taxon>
        <taxon>Anoplura</taxon>
        <taxon>Polyplacidae</taxon>
        <taxon>Polyplax</taxon>
    </lineage>
</organism>
<dbReference type="InterPro" id="IPR024810">
    <property type="entry name" value="MAB21L/cGLR"/>
</dbReference>
<evidence type="ECO:0000313" key="3">
    <source>
        <dbReference type="Proteomes" id="UP001372834"/>
    </source>
</evidence>
<name>A0AAN8S6W1_POLSC</name>
<accession>A0AAN8S6W1</accession>
<comment type="caution">
    <text evidence="2">The sequence shown here is derived from an EMBL/GenBank/DDBJ whole genome shotgun (WGS) entry which is preliminary data.</text>
</comment>
<dbReference type="InterPro" id="IPR046906">
    <property type="entry name" value="Mab-21_HhH/H2TH-like"/>
</dbReference>
<evidence type="ECO:0000259" key="1">
    <source>
        <dbReference type="Pfam" id="PF20266"/>
    </source>
</evidence>
<dbReference type="SMART" id="SM01265">
    <property type="entry name" value="Mab-21"/>
    <property type="match status" value="1"/>
</dbReference>
<dbReference type="Pfam" id="PF20266">
    <property type="entry name" value="Mab-21_C"/>
    <property type="match status" value="1"/>
</dbReference>
<protein>
    <recommendedName>
        <fullName evidence="1">Mab-21-like HhH/H2TH-like domain-containing protein</fullName>
    </recommendedName>
</protein>
<dbReference type="PANTHER" id="PTHR10656">
    <property type="entry name" value="CELL FATE DETERMINING PROTEIN MAB21-RELATED"/>
    <property type="match status" value="1"/>
</dbReference>
<evidence type="ECO:0000313" key="2">
    <source>
        <dbReference type="EMBL" id="KAK6617820.1"/>
    </source>
</evidence>
<dbReference type="EMBL" id="JAWJWE010000043">
    <property type="protein sequence ID" value="KAK6617820.1"/>
    <property type="molecule type" value="Genomic_DNA"/>
</dbReference>
<dbReference type="Proteomes" id="UP001372834">
    <property type="component" value="Unassembled WGS sequence"/>
</dbReference>
<dbReference type="PANTHER" id="PTHR10656:SF70">
    <property type="entry name" value="PROTEIN MAB-21-RELATED"/>
    <property type="match status" value="1"/>
</dbReference>
<gene>
    <name evidence="2" type="ORF">RUM43_014048</name>
</gene>